<dbReference type="InterPro" id="IPR016024">
    <property type="entry name" value="ARM-type_fold"/>
</dbReference>
<dbReference type="PROSITE" id="PS50011">
    <property type="entry name" value="PROTEIN_KINASE_DOM"/>
    <property type="match status" value="1"/>
</dbReference>
<proteinExistence type="predicted"/>
<dbReference type="InterPro" id="IPR051177">
    <property type="entry name" value="CIK-Related_Protein"/>
</dbReference>
<feature type="compositionally biased region" description="Polar residues" evidence="1">
    <location>
        <begin position="833"/>
        <end position="844"/>
    </location>
</feature>
<dbReference type="Gene3D" id="3.30.200.20">
    <property type="entry name" value="Phosphorylase Kinase, domain 1"/>
    <property type="match status" value="1"/>
</dbReference>
<feature type="domain" description="Protein kinase" evidence="2">
    <location>
        <begin position="32"/>
        <end position="350"/>
    </location>
</feature>
<keyword evidence="4" id="KW-1185">Reference proteome</keyword>
<dbReference type="Gene3D" id="1.25.10.10">
    <property type="entry name" value="Leucine-rich Repeat Variant"/>
    <property type="match status" value="1"/>
</dbReference>
<dbReference type="PANTHER" id="PTHR12984:SF6">
    <property type="entry name" value="SCY1-LIKE PROTEIN 2"/>
    <property type="match status" value="1"/>
</dbReference>
<dbReference type="InterPro" id="IPR000719">
    <property type="entry name" value="Prot_kinase_dom"/>
</dbReference>
<dbReference type="SUPFAM" id="SSF56112">
    <property type="entry name" value="Protein kinase-like (PK-like)"/>
    <property type="match status" value="1"/>
</dbReference>
<dbReference type="AlphaFoldDB" id="A0A8E2EUH2"/>
<evidence type="ECO:0000313" key="4">
    <source>
        <dbReference type="Proteomes" id="UP000250140"/>
    </source>
</evidence>
<feature type="compositionally biased region" description="Low complexity" evidence="1">
    <location>
        <begin position="944"/>
        <end position="961"/>
    </location>
</feature>
<evidence type="ECO:0000259" key="2">
    <source>
        <dbReference type="PROSITE" id="PS50011"/>
    </source>
</evidence>
<feature type="compositionally biased region" description="Low complexity" evidence="1">
    <location>
        <begin position="738"/>
        <end position="766"/>
    </location>
</feature>
<accession>A0A8E2EUH2</accession>
<dbReference type="Pfam" id="PF00069">
    <property type="entry name" value="Pkinase"/>
    <property type="match status" value="1"/>
</dbReference>
<gene>
    <name evidence="3" type="ORF">AOQ84DRAFT_391077</name>
</gene>
<evidence type="ECO:0000256" key="1">
    <source>
        <dbReference type="SAM" id="MobiDB-lite"/>
    </source>
</evidence>
<keyword evidence="3" id="KW-0808">Transferase</keyword>
<dbReference type="Gene3D" id="1.10.510.10">
    <property type="entry name" value="Transferase(Phosphotransferase) domain 1"/>
    <property type="match status" value="1"/>
</dbReference>
<dbReference type="GO" id="GO:0004672">
    <property type="term" value="F:protein kinase activity"/>
    <property type="evidence" value="ECO:0007669"/>
    <property type="project" value="InterPro"/>
</dbReference>
<dbReference type="GO" id="GO:0005524">
    <property type="term" value="F:ATP binding"/>
    <property type="evidence" value="ECO:0007669"/>
    <property type="project" value="InterPro"/>
</dbReference>
<reference evidence="3 4" key="1">
    <citation type="journal article" date="2016" name="Nat. Commun.">
        <title>Ectomycorrhizal ecology is imprinted in the genome of the dominant symbiotic fungus Cenococcum geophilum.</title>
        <authorList>
            <consortium name="DOE Joint Genome Institute"/>
            <person name="Peter M."/>
            <person name="Kohler A."/>
            <person name="Ohm R.A."/>
            <person name="Kuo A."/>
            <person name="Krutzmann J."/>
            <person name="Morin E."/>
            <person name="Arend M."/>
            <person name="Barry K.W."/>
            <person name="Binder M."/>
            <person name="Choi C."/>
            <person name="Clum A."/>
            <person name="Copeland A."/>
            <person name="Grisel N."/>
            <person name="Haridas S."/>
            <person name="Kipfer T."/>
            <person name="LaButti K."/>
            <person name="Lindquist E."/>
            <person name="Lipzen A."/>
            <person name="Maire R."/>
            <person name="Meier B."/>
            <person name="Mihaltcheva S."/>
            <person name="Molinier V."/>
            <person name="Murat C."/>
            <person name="Poggeler S."/>
            <person name="Quandt C.A."/>
            <person name="Sperisen C."/>
            <person name="Tritt A."/>
            <person name="Tisserant E."/>
            <person name="Crous P.W."/>
            <person name="Henrissat B."/>
            <person name="Nehls U."/>
            <person name="Egli S."/>
            <person name="Spatafora J.W."/>
            <person name="Grigoriev I.V."/>
            <person name="Martin F.M."/>
        </authorList>
    </citation>
    <scope>NUCLEOTIDE SEQUENCE [LARGE SCALE GENOMIC DNA]</scope>
    <source>
        <strain evidence="3 4">CBS 207.34</strain>
    </source>
</reference>
<keyword evidence="3" id="KW-0418">Kinase</keyword>
<protein>
    <submittedName>
        <fullName evidence="3">Protein kinase Scy1</fullName>
    </submittedName>
</protein>
<dbReference type="SUPFAM" id="SSF48371">
    <property type="entry name" value="ARM repeat"/>
    <property type="match status" value="1"/>
</dbReference>
<feature type="compositionally biased region" description="Polar residues" evidence="1">
    <location>
        <begin position="791"/>
        <end position="824"/>
    </location>
</feature>
<name>A0A8E2EUH2_9PEZI</name>
<feature type="region of interest" description="Disordered" evidence="1">
    <location>
        <begin position="553"/>
        <end position="572"/>
    </location>
</feature>
<feature type="region of interest" description="Disordered" evidence="1">
    <location>
        <begin position="716"/>
        <end position="894"/>
    </location>
</feature>
<feature type="compositionally biased region" description="Gly residues" evidence="1">
    <location>
        <begin position="932"/>
        <end position="943"/>
    </location>
</feature>
<dbReference type="OrthoDB" id="79687at2759"/>
<feature type="compositionally biased region" description="Pro residues" evidence="1">
    <location>
        <begin position="767"/>
        <end position="782"/>
    </location>
</feature>
<dbReference type="EMBL" id="KV750378">
    <property type="protein sequence ID" value="OCL05101.1"/>
    <property type="molecule type" value="Genomic_DNA"/>
</dbReference>
<dbReference type="InterPro" id="IPR011989">
    <property type="entry name" value="ARM-like"/>
</dbReference>
<dbReference type="CDD" id="cd14011">
    <property type="entry name" value="PK_SCY1_like"/>
    <property type="match status" value="1"/>
</dbReference>
<organism evidence="3 4">
    <name type="scientific">Glonium stellatum</name>
    <dbReference type="NCBI Taxonomy" id="574774"/>
    <lineage>
        <taxon>Eukaryota</taxon>
        <taxon>Fungi</taxon>
        <taxon>Dikarya</taxon>
        <taxon>Ascomycota</taxon>
        <taxon>Pezizomycotina</taxon>
        <taxon>Dothideomycetes</taxon>
        <taxon>Pleosporomycetidae</taxon>
        <taxon>Gloniales</taxon>
        <taxon>Gloniaceae</taxon>
        <taxon>Glonium</taxon>
    </lineage>
</organism>
<dbReference type="PANTHER" id="PTHR12984">
    <property type="entry name" value="SCY1-RELATED S/T PROTEIN KINASE-LIKE"/>
    <property type="match status" value="1"/>
</dbReference>
<dbReference type="Proteomes" id="UP000250140">
    <property type="component" value="Unassembled WGS sequence"/>
</dbReference>
<sequence>MFSSALKSFSSNISSNYTLSPQLTSTAGPWKIYDAKKKSTGKAASVFIFEKKSLESHGGSLGGRANAASLKRAQEEVTERLKKEASSLARLRHPSILELVEPVEEMRNGGLMFATEPVTASLAGLLQEKDDQEKGSGVGGRTSRYVIEESDGRGRRRREIEIDELEIQKGLLQIGKGLEFLHESAGLVHGNLTPDAIFINAKSDWKISGLGFSGPPDNSTTATSIAPIPLSEVLNYDPRLPRFVQLDLDYASPDFVLDTNVTSAADMFSLGLLIIALYNSPHRSPIEVNGSLSAYKRMFSSSSSVPTQTNNFLSSQALPKDVISGLLPRLITRRPAQRLGVREFQQAQYFDNILVSTIRFLDSLPAKTPNEKSQFMRGLPRILNQFPKSVLEKKVLPALVEETKDRELLSLVLQNIFKIIAALPAGKRPFTEKVIPRLREVFLNSSSKGAAPERDSLKEAGLMVLLENMHTVAENSSGKEFKDDILPIIHHALESPTQSLVDASLRSLPIILPVLDFSTVKNELFPVIAAVFSKTSSMGIKIRGLEALQTLCGGSPDQNSPQGDGLGGVGGLEASKPKHTNTSILDKYTVQEKVVPLLKAIKTKEPAVMMAALEVFKQVGKIADSDFLAMDVLPILWQFSLGPLLNLQQFQAFMTLIKSLSSRVEQEQTRKLQELSSSNTIAASRSDDFMTFAAIGGANGTETTNGEVTDFETLVRGGQPLHSPSANTHDPWGAVTASSSTSLPSRSLNPRSRSQNASPAPTFSWSTPPPSSPAPRPNPPAQRPTNPRTITPDTNLSAFAPLTPSTTTTGMNATSASSYSQPLQPSRPGMGMSISSMNVLSPTNATQNQSSSLSWSTTAAPASSTSNLWTQPSVSSTQSRSQAQTSSPFAIAPPPKAPYSNFGIAPPPKAPYSNLGIAPPPSAPISTRPGIGMIGGFTGGGGSNFSIGQAQGQAQAPSQKQGLDKYESLL</sequence>
<evidence type="ECO:0000313" key="3">
    <source>
        <dbReference type="EMBL" id="OCL05101.1"/>
    </source>
</evidence>
<dbReference type="SMART" id="SM00220">
    <property type="entry name" value="S_TKc"/>
    <property type="match status" value="1"/>
</dbReference>
<feature type="region of interest" description="Disordered" evidence="1">
    <location>
        <begin position="920"/>
        <end position="970"/>
    </location>
</feature>
<feature type="compositionally biased region" description="Low complexity" evidence="1">
    <location>
        <begin position="845"/>
        <end position="887"/>
    </location>
</feature>
<dbReference type="InterPro" id="IPR011009">
    <property type="entry name" value="Kinase-like_dom_sf"/>
</dbReference>